<dbReference type="AlphaFoldDB" id="A0A915I680"/>
<sequence length="143" mass="15716">MNIAQDTFCGSLEKYKGVGISVKAHSQNIPVAFGFEESYHTLTPGYEIDVIIKLTKYIRKTEHLGRCTNRKVKHDGLAVKGGHAISYAQLESIRPNGTAIEPCTATIAYSHCNSERKSPLLTLGQTLHRIIGRGTYVPSTTVQ</sequence>
<organism evidence="1 2">
    <name type="scientific">Romanomermis culicivorax</name>
    <name type="common">Nematode worm</name>
    <dbReference type="NCBI Taxonomy" id="13658"/>
    <lineage>
        <taxon>Eukaryota</taxon>
        <taxon>Metazoa</taxon>
        <taxon>Ecdysozoa</taxon>
        <taxon>Nematoda</taxon>
        <taxon>Enoplea</taxon>
        <taxon>Dorylaimia</taxon>
        <taxon>Mermithida</taxon>
        <taxon>Mermithoidea</taxon>
        <taxon>Mermithidae</taxon>
        <taxon>Romanomermis</taxon>
    </lineage>
</organism>
<proteinExistence type="predicted"/>
<dbReference type="Proteomes" id="UP000887565">
    <property type="component" value="Unplaced"/>
</dbReference>
<keyword evidence="1" id="KW-1185">Reference proteome</keyword>
<evidence type="ECO:0000313" key="2">
    <source>
        <dbReference type="WBParaSite" id="nRc.2.0.1.t09644-RA"/>
    </source>
</evidence>
<reference evidence="2" key="1">
    <citation type="submission" date="2022-11" db="UniProtKB">
        <authorList>
            <consortium name="WormBaseParasite"/>
        </authorList>
    </citation>
    <scope>IDENTIFICATION</scope>
</reference>
<evidence type="ECO:0000313" key="1">
    <source>
        <dbReference type="Proteomes" id="UP000887565"/>
    </source>
</evidence>
<dbReference type="WBParaSite" id="nRc.2.0.1.t09644-RA">
    <property type="protein sequence ID" value="nRc.2.0.1.t09644-RA"/>
    <property type="gene ID" value="nRc.2.0.1.g09644"/>
</dbReference>
<name>A0A915I680_ROMCU</name>
<protein>
    <submittedName>
        <fullName evidence="2">Uncharacterized protein</fullName>
    </submittedName>
</protein>
<accession>A0A915I680</accession>